<dbReference type="Proteomes" id="UP000320300">
    <property type="component" value="Unassembled WGS sequence"/>
</dbReference>
<dbReference type="Pfam" id="PF17827">
    <property type="entry name" value="PrmC_N"/>
    <property type="match status" value="1"/>
</dbReference>
<feature type="domain" description="Release factor glutamine methyltransferase N-terminal" evidence="7">
    <location>
        <begin position="19"/>
        <end position="74"/>
    </location>
</feature>
<dbReference type="InterPro" id="IPR050320">
    <property type="entry name" value="N5-glutamine_MTase"/>
</dbReference>
<dbReference type="EC" id="2.1.1.297" evidence="1"/>
<evidence type="ECO:0000256" key="3">
    <source>
        <dbReference type="ARBA" id="ARBA00022679"/>
    </source>
</evidence>
<dbReference type="PANTHER" id="PTHR18895">
    <property type="entry name" value="HEMK METHYLTRANSFERASE"/>
    <property type="match status" value="1"/>
</dbReference>
<organism evidence="8 9">
    <name type="scientific">Pedobacter westerhofensis</name>
    <dbReference type="NCBI Taxonomy" id="425512"/>
    <lineage>
        <taxon>Bacteria</taxon>
        <taxon>Pseudomonadati</taxon>
        <taxon>Bacteroidota</taxon>
        <taxon>Sphingobacteriia</taxon>
        <taxon>Sphingobacteriales</taxon>
        <taxon>Sphingobacteriaceae</taxon>
        <taxon>Pedobacter</taxon>
    </lineage>
</organism>
<dbReference type="InterPro" id="IPR019874">
    <property type="entry name" value="RF_methyltr_PrmC"/>
</dbReference>
<dbReference type="PROSITE" id="PS00092">
    <property type="entry name" value="N6_MTASE"/>
    <property type="match status" value="1"/>
</dbReference>
<dbReference type="PANTHER" id="PTHR18895:SF74">
    <property type="entry name" value="MTRF1L RELEASE FACTOR GLUTAMINE METHYLTRANSFERASE"/>
    <property type="match status" value="1"/>
</dbReference>
<gene>
    <name evidence="8" type="ORF">SAMN06265348_112195</name>
</gene>
<dbReference type="GO" id="GO:0102559">
    <property type="term" value="F:peptide chain release factor N(5)-glutamine methyltransferase activity"/>
    <property type="evidence" value="ECO:0007669"/>
    <property type="project" value="UniProtKB-EC"/>
</dbReference>
<keyword evidence="9" id="KW-1185">Reference proteome</keyword>
<evidence type="ECO:0000259" key="6">
    <source>
        <dbReference type="Pfam" id="PF05175"/>
    </source>
</evidence>
<evidence type="ECO:0000313" key="8">
    <source>
        <dbReference type="EMBL" id="SMO95753.1"/>
    </source>
</evidence>
<proteinExistence type="predicted"/>
<accession>A0A521FHS4</accession>
<name>A0A521FHS4_9SPHI</name>
<dbReference type="OrthoDB" id="9800643at2"/>
<evidence type="ECO:0000313" key="9">
    <source>
        <dbReference type="Proteomes" id="UP000320300"/>
    </source>
</evidence>
<evidence type="ECO:0000256" key="5">
    <source>
        <dbReference type="ARBA" id="ARBA00048391"/>
    </source>
</evidence>
<evidence type="ECO:0000256" key="2">
    <source>
        <dbReference type="ARBA" id="ARBA00022603"/>
    </source>
</evidence>
<keyword evidence="3 8" id="KW-0808">Transferase</keyword>
<dbReference type="AlphaFoldDB" id="A0A521FHS4"/>
<feature type="domain" description="Methyltransferase small" evidence="6">
    <location>
        <begin position="105"/>
        <end position="204"/>
    </location>
</feature>
<dbReference type="GO" id="GO:0003676">
    <property type="term" value="F:nucleic acid binding"/>
    <property type="evidence" value="ECO:0007669"/>
    <property type="project" value="InterPro"/>
</dbReference>
<protein>
    <recommendedName>
        <fullName evidence="1">peptide chain release factor N(5)-glutamine methyltransferase</fullName>
        <ecNumber evidence="1">2.1.1.297</ecNumber>
    </recommendedName>
</protein>
<keyword evidence="2 8" id="KW-0489">Methyltransferase</keyword>
<dbReference type="Gene3D" id="1.10.8.10">
    <property type="entry name" value="DNA helicase RuvA subunit, C-terminal domain"/>
    <property type="match status" value="1"/>
</dbReference>
<dbReference type="EMBL" id="FXTN01000012">
    <property type="protein sequence ID" value="SMO95753.1"/>
    <property type="molecule type" value="Genomic_DNA"/>
</dbReference>
<dbReference type="InterPro" id="IPR029063">
    <property type="entry name" value="SAM-dependent_MTases_sf"/>
</dbReference>
<dbReference type="GO" id="GO:0032259">
    <property type="term" value="P:methylation"/>
    <property type="evidence" value="ECO:0007669"/>
    <property type="project" value="UniProtKB-KW"/>
</dbReference>
<comment type="catalytic activity">
    <reaction evidence="5">
        <text>L-glutaminyl-[peptide chain release factor] + S-adenosyl-L-methionine = N(5)-methyl-L-glutaminyl-[peptide chain release factor] + S-adenosyl-L-homocysteine + H(+)</text>
        <dbReference type="Rhea" id="RHEA:42896"/>
        <dbReference type="Rhea" id="RHEA-COMP:10271"/>
        <dbReference type="Rhea" id="RHEA-COMP:10272"/>
        <dbReference type="ChEBI" id="CHEBI:15378"/>
        <dbReference type="ChEBI" id="CHEBI:30011"/>
        <dbReference type="ChEBI" id="CHEBI:57856"/>
        <dbReference type="ChEBI" id="CHEBI:59789"/>
        <dbReference type="ChEBI" id="CHEBI:61891"/>
        <dbReference type="EC" id="2.1.1.297"/>
    </reaction>
</comment>
<dbReference type="RefSeq" id="WP_142530391.1">
    <property type="nucleotide sequence ID" value="NZ_CBCSJO010000011.1"/>
</dbReference>
<reference evidence="8 9" key="1">
    <citation type="submission" date="2017-05" db="EMBL/GenBank/DDBJ databases">
        <authorList>
            <person name="Varghese N."/>
            <person name="Submissions S."/>
        </authorList>
    </citation>
    <scope>NUCLEOTIDE SEQUENCE [LARGE SCALE GENOMIC DNA]</scope>
    <source>
        <strain evidence="8 9">DSM 19036</strain>
    </source>
</reference>
<dbReference type="SUPFAM" id="SSF53335">
    <property type="entry name" value="S-adenosyl-L-methionine-dependent methyltransferases"/>
    <property type="match status" value="1"/>
</dbReference>
<dbReference type="NCBIfam" id="TIGR03534">
    <property type="entry name" value="RF_mod_PrmC"/>
    <property type="match status" value="1"/>
</dbReference>
<dbReference type="NCBIfam" id="TIGR00536">
    <property type="entry name" value="hemK_fam"/>
    <property type="match status" value="1"/>
</dbReference>
<dbReference type="Pfam" id="PF05175">
    <property type="entry name" value="MTS"/>
    <property type="match status" value="1"/>
</dbReference>
<dbReference type="InterPro" id="IPR007848">
    <property type="entry name" value="Small_mtfrase_dom"/>
</dbReference>
<dbReference type="InterPro" id="IPR040758">
    <property type="entry name" value="PrmC_N"/>
</dbReference>
<dbReference type="InterPro" id="IPR002052">
    <property type="entry name" value="DNA_methylase_N6_adenine_CS"/>
</dbReference>
<evidence type="ECO:0000256" key="1">
    <source>
        <dbReference type="ARBA" id="ARBA00012771"/>
    </source>
</evidence>
<sequence length="290" mass="32890">MTLKQLELYFIDELKLLYGTEEAAQLFYLTAEHLSALSRTQVMLQSDSLVDHELKESYQKILSALKDGRPLQYVFAEAWFYGLKFKVSGAVLIPRQETEELVHWILETAEQQAVQNFLDVGTGSGCIAVALKKNLPAAKAEALDISSEALEIAIENAATNQTVINFIQGDILGYESIAMYDLIVSNPPYITPKERADMHQNVLEHEPELALFVTEEDPLIFYQSIAEFALKNLNPQGFLFFEINEYLGKEMIEMLSVKGFAEIQLRKDMQGKDRMIRCAVPEIRSLDEIQ</sequence>
<dbReference type="CDD" id="cd02440">
    <property type="entry name" value="AdoMet_MTases"/>
    <property type="match status" value="1"/>
</dbReference>
<evidence type="ECO:0000256" key="4">
    <source>
        <dbReference type="ARBA" id="ARBA00022691"/>
    </source>
</evidence>
<dbReference type="Gene3D" id="3.40.50.150">
    <property type="entry name" value="Vaccinia Virus protein VP39"/>
    <property type="match status" value="1"/>
</dbReference>
<dbReference type="InterPro" id="IPR004556">
    <property type="entry name" value="HemK-like"/>
</dbReference>
<evidence type="ECO:0000259" key="7">
    <source>
        <dbReference type="Pfam" id="PF17827"/>
    </source>
</evidence>
<keyword evidence="4" id="KW-0949">S-adenosyl-L-methionine</keyword>